<evidence type="ECO:0000313" key="3">
    <source>
        <dbReference type="Proteomes" id="UP000263377"/>
    </source>
</evidence>
<dbReference type="Pfam" id="PF00109">
    <property type="entry name" value="ketoacyl-synt"/>
    <property type="match status" value="1"/>
</dbReference>
<protein>
    <recommendedName>
        <fullName evidence="1">Beta-ketoacyl synthase-like N-terminal domain-containing protein</fullName>
    </recommendedName>
</protein>
<dbReference type="RefSeq" id="WP_117492993.1">
    <property type="nucleotide sequence ID" value="NZ_QVIG01000003.1"/>
</dbReference>
<evidence type="ECO:0000313" key="2">
    <source>
        <dbReference type="EMBL" id="RGD55686.1"/>
    </source>
</evidence>
<dbReference type="InterPro" id="IPR014030">
    <property type="entry name" value="Ketoacyl_synth_N"/>
</dbReference>
<gene>
    <name evidence="2" type="ORF">DR950_40870</name>
</gene>
<dbReference type="InterPro" id="IPR016039">
    <property type="entry name" value="Thiolase-like"/>
</dbReference>
<keyword evidence="3" id="KW-1185">Reference proteome</keyword>
<dbReference type="EMBL" id="QVIG01000003">
    <property type="protein sequence ID" value="RGD55686.1"/>
    <property type="molecule type" value="Genomic_DNA"/>
</dbReference>
<proteinExistence type="predicted"/>
<dbReference type="GO" id="GO:0016747">
    <property type="term" value="F:acyltransferase activity, transferring groups other than amino-acyl groups"/>
    <property type="evidence" value="ECO:0007669"/>
    <property type="project" value="UniProtKB-ARBA"/>
</dbReference>
<dbReference type="Gene3D" id="3.40.47.10">
    <property type="match status" value="1"/>
</dbReference>
<name>A0A372ZIM4_9ACTN</name>
<comment type="caution">
    <text evidence="2">The sequence shown here is derived from an EMBL/GenBank/DDBJ whole genome shotgun (WGS) entry which is preliminary data.</text>
</comment>
<dbReference type="Proteomes" id="UP000263377">
    <property type="component" value="Unassembled WGS sequence"/>
</dbReference>
<dbReference type="AlphaFoldDB" id="A0A372ZIM4"/>
<reference evidence="2 3" key="1">
    <citation type="submission" date="2018-08" db="EMBL/GenBank/DDBJ databases">
        <title>Diversity &amp; Physiological Properties of Lignin-Decomposing Actinobacteria from Soil.</title>
        <authorList>
            <person name="Roh S.G."/>
            <person name="Kim S.B."/>
        </authorList>
    </citation>
    <scope>NUCLEOTIDE SEQUENCE [LARGE SCALE GENOMIC DNA]</scope>
    <source>
        <strain evidence="2 3">MMS17-GH009</strain>
    </source>
</reference>
<feature type="domain" description="Beta-ketoacyl synthase-like N-terminal" evidence="1">
    <location>
        <begin position="66"/>
        <end position="162"/>
    </location>
</feature>
<dbReference type="SUPFAM" id="SSF53901">
    <property type="entry name" value="Thiolase-like"/>
    <property type="match status" value="1"/>
</dbReference>
<sequence length="184" mass="18695">MTTAENTPADHTHGLRILAEARRPAPGLDGPPPPLPGFAASAFNPLVADTAERCLRAHHGKPPAPGRTALLLASASGDLDTARAIERSAEPGQRTGPLLFFQSNPNAVLGHVSARWGLTGPIVAICPAEAEPGVVPAEAFELAALLLQDGDADLVLAVAVEQTPDGDLAAAVLLAGPAAGNRPD</sequence>
<accession>A0A372ZIM4</accession>
<organism evidence="2 3">
    <name type="scientific">Kitasatospora xanthocidica</name>
    <dbReference type="NCBI Taxonomy" id="83382"/>
    <lineage>
        <taxon>Bacteria</taxon>
        <taxon>Bacillati</taxon>
        <taxon>Actinomycetota</taxon>
        <taxon>Actinomycetes</taxon>
        <taxon>Kitasatosporales</taxon>
        <taxon>Streptomycetaceae</taxon>
        <taxon>Kitasatospora</taxon>
    </lineage>
</organism>
<evidence type="ECO:0000259" key="1">
    <source>
        <dbReference type="Pfam" id="PF00109"/>
    </source>
</evidence>